<evidence type="ECO:0000313" key="2">
    <source>
        <dbReference type="EMBL" id="GBP19604.1"/>
    </source>
</evidence>
<reference evidence="2 3" key="1">
    <citation type="journal article" date="2019" name="Commun. Biol.">
        <title>The bagworm genome reveals a unique fibroin gene that provides high tensile strength.</title>
        <authorList>
            <person name="Kono N."/>
            <person name="Nakamura H."/>
            <person name="Ohtoshi R."/>
            <person name="Tomita M."/>
            <person name="Numata K."/>
            <person name="Arakawa K."/>
        </authorList>
    </citation>
    <scope>NUCLEOTIDE SEQUENCE [LARGE SCALE GENOMIC DNA]</scope>
</reference>
<dbReference type="Proteomes" id="UP000299102">
    <property type="component" value="Unassembled WGS sequence"/>
</dbReference>
<evidence type="ECO:0000256" key="1">
    <source>
        <dbReference type="SAM" id="MobiDB-lite"/>
    </source>
</evidence>
<feature type="region of interest" description="Disordered" evidence="1">
    <location>
        <begin position="1"/>
        <end position="56"/>
    </location>
</feature>
<proteinExistence type="predicted"/>
<keyword evidence="3" id="KW-1185">Reference proteome</keyword>
<organism evidence="2 3">
    <name type="scientific">Eumeta variegata</name>
    <name type="common">Bagworm moth</name>
    <name type="synonym">Eumeta japonica</name>
    <dbReference type="NCBI Taxonomy" id="151549"/>
    <lineage>
        <taxon>Eukaryota</taxon>
        <taxon>Metazoa</taxon>
        <taxon>Ecdysozoa</taxon>
        <taxon>Arthropoda</taxon>
        <taxon>Hexapoda</taxon>
        <taxon>Insecta</taxon>
        <taxon>Pterygota</taxon>
        <taxon>Neoptera</taxon>
        <taxon>Endopterygota</taxon>
        <taxon>Lepidoptera</taxon>
        <taxon>Glossata</taxon>
        <taxon>Ditrysia</taxon>
        <taxon>Tineoidea</taxon>
        <taxon>Psychidae</taxon>
        <taxon>Oiketicinae</taxon>
        <taxon>Eumeta</taxon>
    </lineage>
</organism>
<dbReference type="AlphaFoldDB" id="A0A4C1U0M0"/>
<protein>
    <submittedName>
        <fullName evidence="2">Uncharacterized protein</fullName>
    </submittedName>
</protein>
<comment type="caution">
    <text evidence="2">The sequence shown here is derived from an EMBL/GenBank/DDBJ whole genome shotgun (WGS) entry which is preliminary data.</text>
</comment>
<name>A0A4C1U0M0_EUMVA</name>
<evidence type="ECO:0000313" key="3">
    <source>
        <dbReference type="Proteomes" id="UP000299102"/>
    </source>
</evidence>
<gene>
    <name evidence="2" type="ORF">EVAR_102153_1</name>
</gene>
<accession>A0A4C1U0M0</accession>
<dbReference type="EMBL" id="BGZK01000109">
    <property type="protein sequence ID" value="GBP19604.1"/>
    <property type="molecule type" value="Genomic_DNA"/>
</dbReference>
<sequence>MSSKVVLMSGKTLRSDDTRRSSSELRRRTPELARGAETPPGPRSVAARAPGGAGRGRRHPVISLTLRLIKPTPDIVSGGAASARYRGAIGVTPSGTKALRWLLKCYAVTAPLWQCCIFLTEKKEKVYRLIGGDTSYRTEIKSRIAVESGTEIRTDEETRIRIDDDAGIVEDRTRIGIKIIEREIDQ</sequence>
<feature type="compositionally biased region" description="Basic and acidic residues" evidence="1">
    <location>
        <begin position="13"/>
        <end position="31"/>
    </location>
</feature>